<sequence length="811" mass="90531">MHKAKFLLLFFFIWHNSKVYAANYYFSSTSGNDERTAEEAQHSGSPWQTLNKLNEFIPQLNPGDSVLFKSGDIFYGSLNLKKSGTSEKPIVFSQYGIGNPPIISGFTLLKNWKKFAPGIFFTNIPQATPQVNLLTLNGKPMALGRFPNQTEKNKGYLVPDEIKGKNQIAHPSLQEGEQWEGAELVIRKNHWIMDREQIISHQSNTLTFLPSSSYEPKEGYGFFIQNHLNTLDQLGEWYHDVNANRLYICLEDQNPDKISIKVSTKDNLLTTLTNTRHIVFHGIHFEGANKDAILIRGGDSMHFISVKIENSGENAVMVENMDRFRFENSTILNAQNSGVYLRSGNYQATISNNHIENTHVFSGMGQSGDNNGYAIFSVSDADTISNNTIKNSGYVGIGFRGSNTLVNNNYINGFCLVKGDGGGIYSYTGGTRKQYLNRKIIGNIIQNGVGAREGTSLQGSDFPAPAEGIYLDDDAANILVAENTISGIANKGIYLHNTNNIEVKDNLVFDASYLIFLSDDHLGQPLEKVVIKDNTLIKKTAHQIVMGIRSADPDFSVIGFSDQNHYIDLLGDGATFQVQNIATKNELYFNHDNWVKKTTWEDNTTQTIQAAPSPLPAIAETHTIKNLDFSSDASGIYCLKNCSLTWENNGYISVSRDNEVSSLKLDLGPVKNNKYYLLTLIATSNEQAIGEIYLRQRGASYQKLSHGKTFILNKSKKEHKILIPEPREDSDASLILNFSQSTNEIKIDKISFDVITPVQETTNLDNFLLLSNPNSQPNQFKLGAQYKDVKGEPHSEKIILGPYESVFLIQE</sequence>
<organism evidence="3 4">
    <name type="scientific">Cyclobacterium plantarum</name>
    <dbReference type="NCBI Taxonomy" id="2716263"/>
    <lineage>
        <taxon>Bacteria</taxon>
        <taxon>Pseudomonadati</taxon>
        <taxon>Bacteroidota</taxon>
        <taxon>Cytophagia</taxon>
        <taxon>Cytophagales</taxon>
        <taxon>Cyclobacteriaceae</taxon>
        <taxon>Cyclobacterium</taxon>
    </lineage>
</organism>
<reference evidence="3 4" key="1">
    <citation type="submission" date="2020-03" db="EMBL/GenBank/DDBJ databases">
        <title>Cyclobacterium plantarum sp. nov., a marine bacterium isolated from a coastal-marine wetland.</title>
        <authorList>
            <person name="Sanchez-Porro C."/>
            <person name="Ventosa A."/>
            <person name="Amoozegar M."/>
        </authorList>
    </citation>
    <scope>NUCLEOTIDE SEQUENCE [LARGE SCALE GENOMIC DNA]</scope>
    <source>
        <strain evidence="3 4">GBPx2</strain>
    </source>
</reference>
<dbReference type="PANTHER" id="PTHR36453:SF1">
    <property type="entry name" value="RIGHT HANDED BETA HELIX DOMAIN-CONTAINING PROTEIN"/>
    <property type="match status" value="1"/>
</dbReference>
<keyword evidence="1" id="KW-0732">Signal</keyword>
<feature type="domain" description="Right handed beta helix" evidence="2">
    <location>
        <begin position="375"/>
        <end position="540"/>
    </location>
</feature>
<protein>
    <submittedName>
        <fullName evidence="3">Right-handed parallel beta-helix repeat-containing protein</fullName>
    </submittedName>
</protein>
<dbReference type="RefSeq" id="WP_166142569.1">
    <property type="nucleotide sequence ID" value="NZ_JAANYN010000001.1"/>
</dbReference>
<dbReference type="EMBL" id="JAANYN010000001">
    <property type="protein sequence ID" value="NHE55564.1"/>
    <property type="molecule type" value="Genomic_DNA"/>
</dbReference>
<feature type="chain" id="PRO_5046324862" evidence="1">
    <location>
        <begin position="22"/>
        <end position="811"/>
    </location>
</feature>
<dbReference type="Proteomes" id="UP000649799">
    <property type="component" value="Unassembled WGS sequence"/>
</dbReference>
<evidence type="ECO:0000256" key="1">
    <source>
        <dbReference type="SAM" id="SignalP"/>
    </source>
</evidence>
<dbReference type="Gene3D" id="2.160.20.10">
    <property type="entry name" value="Single-stranded right-handed beta-helix, Pectin lyase-like"/>
    <property type="match status" value="3"/>
</dbReference>
<dbReference type="PANTHER" id="PTHR36453">
    <property type="entry name" value="SECRETED PROTEIN-RELATED"/>
    <property type="match status" value="1"/>
</dbReference>
<evidence type="ECO:0000259" key="2">
    <source>
        <dbReference type="Pfam" id="PF13229"/>
    </source>
</evidence>
<dbReference type="Pfam" id="PF13229">
    <property type="entry name" value="Beta_helix"/>
    <property type="match status" value="1"/>
</dbReference>
<dbReference type="InterPro" id="IPR039448">
    <property type="entry name" value="Beta_helix"/>
</dbReference>
<dbReference type="InterPro" id="IPR012334">
    <property type="entry name" value="Pectin_lyas_fold"/>
</dbReference>
<accession>A0ABX0H5F1</accession>
<dbReference type="InterPro" id="IPR022441">
    <property type="entry name" value="Para_beta_helix_rpt-2"/>
</dbReference>
<dbReference type="NCBIfam" id="TIGR03804">
    <property type="entry name" value="para_beta_helix"/>
    <property type="match status" value="1"/>
</dbReference>
<dbReference type="SMART" id="SM00710">
    <property type="entry name" value="PbH1"/>
    <property type="match status" value="7"/>
</dbReference>
<dbReference type="InterPro" id="IPR011050">
    <property type="entry name" value="Pectin_lyase_fold/virulence"/>
</dbReference>
<dbReference type="SUPFAM" id="SSF51126">
    <property type="entry name" value="Pectin lyase-like"/>
    <property type="match status" value="1"/>
</dbReference>
<evidence type="ECO:0000313" key="3">
    <source>
        <dbReference type="EMBL" id="NHE55564.1"/>
    </source>
</evidence>
<feature type="signal peptide" evidence="1">
    <location>
        <begin position="1"/>
        <end position="21"/>
    </location>
</feature>
<keyword evidence="4" id="KW-1185">Reference proteome</keyword>
<name>A0ABX0H5F1_9BACT</name>
<comment type="caution">
    <text evidence="3">The sequence shown here is derived from an EMBL/GenBank/DDBJ whole genome shotgun (WGS) entry which is preliminary data.</text>
</comment>
<gene>
    <name evidence="3" type="ORF">G9Q97_01915</name>
</gene>
<dbReference type="InterPro" id="IPR006626">
    <property type="entry name" value="PbH1"/>
</dbReference>
<proteinExistence type="predicted"/>
<evidence type="ECO:0000313" key="4">
    <source>
        <dbReference type="Proteomes" id="UP000649799"/>
    </source>
</evidence>